<evidence type="ECO:0000256" key="4">
    <source>
        <dbReference type="ARBA" id="ARBA00023159"/>
    </source>
</evidence>
<reference evidence="9 10" key="1">
    <citation type="journal article" date="2019" name="Emerg. Microbes Infect.">
        <title>Comprehensive subspecies identification of 175 nontuberculous mycobacteria species based on 7547 genomic profiles.</title>
        <authorList>
            <person name="Matsumoto Y."/>
            <person name="Kinjo T."/>
            <person name="Motooka D."/>
            <person name="Nabeya D."/>
            <person name="Jung N."/>
            <person name="Uechi K."/>
            <person name="Horii T."/>
            <person name="Iida T."/>
            <person name="Fujita J."/>
            <person name="Nakamura S."/>
        </authorList>
    </citation>
    <scope>NUCLEOTIDE SEQUENCE [LARGE SCALE GENOMIC DNA]</scope>
    <source>
        <strain evidence="9 10">JCM 18538</strain>
        <plasmid evidence="9">pJCM18538</plasmid>
    </source>
</reference>
<dbReference type="GO" id="GO:0032993">
    <property type="term" value="C:protein-DNA complex"/>
    <property type="evidence" value="ECO:0007669"/>
    <property type="project" value="TreeGrafter"/>
</dbReference>
<proteinExistence type="inferred from homology"/>
<dbReference type="PANTHER" id="PTHR30346">
    <property type="entry name" value="TRANSCRIPTIONAL DUAL REGULATOR HCAR-RELATED"/>
    <property type="match status" value="1"/>
</dbReference>
<evidence type="ECO:0000256" key="7">
    <source>
        <dbReference type="ARBA" id="ARBA00056658"/>
    </source>
</evidence>
<evidence type="ECO:0000256" key="2">
    <source>
        <dbReference type="ARBA" id="ARBA00023015"/>
    </source>
</evidence>
<evidence type="ECO:0000256" key="6">
    <source>
        <dbReference type="ARBA" id="ARBA00040885"/>
    </source>
</evidence>
<dbReference type="GO" id="GO:0003700">
    <property type="term" value="F:DNA-binding transcription factor activity"/>
    <property type="evidence" value="ECO:0007669"/>
    <property type="project" value="InterPro"/>
</dbReference>
<evidence type="ECO:0000313" key="9">
    <source>
        <dbReference type="EMBL" id="BBY46678.1"/>
    </source>
</evidence>
<dbReference type="Gene3D" id="3.40.190.10">
    <property type="entry name" value="Periplasmic binding protein-like II"/>
    <property type="match status" value="2"/>
</dbReference>
<dbReference type="FunFam" id="1.10.10.10:FF:000001">
    <property type="entry name" value="LysR family transcriptional regulator"/>
    <property type="match status" value="1"/>
</dbReference>
<sequence>MDLRELRTFVAVVEEGRFAGAAHRLNLSQPAISHTIRGLEKQCGVVLLERTSSGVVTTTAGKLLVVEARAVLARYEQAVAAMSQNSGEEASLAIGMPFGLPAGLLSSALATLAATYPSTSIAVRQLSTARQIDALGRAELDLALLRHRPSKADLDAVLISDEPLGVIVSERQAERLGPSDEVGLESLVGLGLDWHGFPRDSSPVWYDELTSTLRSYGLHIEPSASYTEELVPDVTYASVSLGRSFGLAAPSCQSTLPPPIKWRRLTGDPLRLRTWAAWSASSRRRDLGHLVSLLEDGASETYSPSPCIELQDASQDALAS</sequence>
<evidence type="ECO:0000256" key="1">
    <source>
        <dbReference type="ARBA" id="ARBA00009437"/>
    </source>
</evidence>
<dbReference type="AlphaFoldDB" id="A0A7I7RQ13"/>
<keyword evidence="4" id="KW-0010">Activator</keyword>
<dbReference type="SUPFAM" id="SSF53850">
    <property type="entry name" value="Periplasmic binding protein-like II"/>
    <property type="match status" value="1"/>
</dbReference>
<evidence type="ECO:0000259" key="8">
    <source>
        <dbReference type="PROSITE" id="PS50931"/>
    </source>
</evidence>
<geneLocation type="plasmid" evidence="9">
    <name>pJCM18538</name>
</geneLocation>
<dbReference type="Pfam" id="PF00126">
    <property type="entry name" value="HTH_1"/>
    <property type="match status" value="1"/>
</dbReference>
<dbReference type="InterPro" id="IPR005119">
    <property type="entry name" value="LysR_subst-bd"/>
</dbReference>
<dbReference type="CDD" id="cd08414">
    <property type="entry name" value="PBP2_LTTR_aromatics_like"/>
    <property type="match status" value="1"/>
</dbReference>
<dbReference type="PROSITE" id="PS50931">
    <property type="entry name" value="HTH_LYSR"/>
    <property type="match status" value="1"/>
</dbReference>
<evidence type="ECO:0000256" key="5">
    <source>
        <dbReference type="ARBA" id="ARBA00023163"/>
    </source>
</evidence>
<evidence type="ECO:0000256" key="3">
    <source>
        <dbReference type="ARBA" id="ARBA00023125"/>
    </source>
</evidence>
<keyword evidence="10" id="KW-1185">Reference proteome</keyword>
<comment type="similarity">
    <text evidence="1">Belongs to the LysR transcriptional regulatory family.</text>
</comment>
<dbReference type="KEGG" id="marz:MARA_01080"/>
<dbReference type="Proteomes" id="UP000467428">
    <property type="component" value="Plasmid pJCM18538"/>
</dbReference>
<keyword evidence="2" id="KW-0805">Transcription regulation</keyword>
<gene>
    <name evidence="9" type="ORF">MARA_01080</name>
</gene>
<keyword evidence="3" id="KW-0238">DNA-binding</keyword>
<dbReference type="InterPro" id="IPR036390">
    <property type="entry name" value="WH_DNA-bd_sf"/>
</dbReference>
<dbReference type="RefSeq" id="WP_163916196.1">
    <property type="nucleotide sequence ID" value="NZ_AP022592.1"/>
</dbReference>
<accession>A0A7I7RQ13</accession>
<dbReference type="PRINTS" id="PR00039">
    <property type="entry name" value="HTHLYSR"/>
</dbReference>
<comment type="function">
    <text evidence="7">Required for the induction the katG gene for catalase. Involved in the response to hydrogen peroxide.</text>
</comment>
<dbReference type="EMBL" id="AP022592">
    <property type="protein sequence ID" value="BBY46678.1"/>
    <property type="molecule type" value="Genomic_DNA"/>
</dbReference>
<protein>
    <recommendedName>
        <fullName evidence="6">Probable hydrogen peroxide-inducible genes activator</fullName>
    </recommendedName>
</protein>
<dbReference type="InterPro" id="IPR000847">
    <property type="entry name" value="LysR_HTH_N"/>
</dbReference>
<dbReference type="SUPFAM" id="SSF46785">
    <property type="entry name" value="Winged helix' DNA-binding domain"/>
    <property type="match status" value="1"/>
</dbReference>
<keyword evidence="5" id="KW-0804">Transcription</keyword>
<organism evidence="9 10">
    <name type="scientific">Mycolicibacterium arabiense</name>
    <dbReference type="NCBI Taxonomy" id="1286181"/>
    <lineage>
        <taxon>Bacteria</taxon>
        <taxon>Bacillati</taxon>
        <taxon>Actinomycetota</taxon>
        <taxon>Actinomycetes</taxon>
        <taxon>Mycobacteriales</taxon>
        <taxon>Mycobacteriaceae</taxon>
        <taxon>Mycolicibacterium</taxon>
    </lineage>
</organism>
<feature type="domain" description="HTH lysR-type" evidence="8">
    <location>
        <begin position="1"/>
        <end position="58"/>
    </location>
</feature>
<dbReference type="GO" id="GO:0003677">
    <property type="term" value="F:DNA binding"/>
    <property type="evidence" value="ECO:0007669"/>
    <property type="project" value="UniProtKB-KW"/>
</dbReference>
<dbReference type="Pfam" id="PF03466">
    <property type="entry name" value="LysR_substrate"/>
    <property type="match status" value="1"/>
</dbReference>
<evidence type="ECO:0000313" key="10">
    <source>
        <dbReference type="Proteomes" id="UP000467428"/>
    </source>
</evidence>
<dbReference type="PANTHER" id="PTHR30346:SF0">
    <property type="entry name" value="HCA OPERON TRANSCRIPTIONAL ACTIVATOR HCAR"/>
    <property type="match status" value="1"/>
</dbReference>
<keyword evidence="9" id="KW-0614">Plasmid</keyword>
<dbReference type="InterPro" id="IPR036388">
    <property type="entry name" value="WH-like_DNA-bd_sf"/>
</dbReference>
<dbReference type="Gene3D" id="1.10.10.10">
    <property type="entry name" value="Winged helix-like DNA-binding domain superfamily/Winged helix DNA-binding domain"/>
    <property type="match status" value="1"/>
</dbReference>
<name>A0A7I7RQ13_9MYCO</name>